<dbReference type="Pfam" id="PF08294">
    <property type="entry name" value="TIM21"/>
    <property type="match status" value="1"/>
</dbReference>
<keyword evidence="11" id="KW-1185">Reference proteome</keyword>
<evidence type="ECO:0000256" key="1">
    <source>
        <dbReference type="ARBA" id="ARBA00004304"/>
    </source>
</evidence>
<comment type="similarity">
    <text evidence="2 9">Belongs to the TIM21 family.</text>
</comment>
<dbReference type="GeneID" id="90040674"/>
<dbReference type="EMBL" id="JBBJBU010000001">
    <property type="protein sequence ID" value="KAK7208454.1"/>
    <property type="molecule type" value="Genomic_DNA"/>
</dbReference>
<evidence type="ECO:0000256" key="3">
    <source>
        <dbReference type="ARBA" id="ARBA00020726"/>
    </source>
</evidence>
<dbReference type="PANTHER" id="PTHR13032:SF6">
    <property type="entry name" value="MITOCHONDRIAL IMPORT INNER MEMBRANE TRANSLOCASE SUBUNIT TIM21"/>
    <property type="match status" value="1"/>
</dbReference>
<reference evidence="10 11" key="1">
    <citation type="submission" date="2024-03" db="EMBL/GenBank/DDBJ databases">
        <title>Genome-scale model development and genomic sequencing of the oleaginous clade Lipomyces.</title>
        <authorList>
            <consortium name="Lawrence Berkeley National Laboratory"/>
            <person name="Czajka J.J."/>
            <person name="Han Y."/>
            <person name="Kim J."/>
            <person name="Mondo S.J."/>
            <person name="Hofstad B.A."/>
            <person name="Robles A."/>
            <person name="Haridas S."/>
            <person name="Riley R."/>
            <person name="LaButti K."/>
            <person name="Pangilinan J."/>
            <person name="Andreopoulos W."/>
            <person name="Lipzen A."/>
            <person name="Yan J."/>
            <person name="Wang M."/>
            <person name="Ng V."/>
            <person name="Grigoriev I.V."/>
            <person name="Spatafora J.W."/>
            <person name="Magnuson J.K."/>
            <person name="Baker S.E."/>
            <person name="Pomraning K.R."/>
        </authorList>
    </citation>
    <scope>NUCLEOTIDE SEQUENCE [LARGE SCALE GENOMIC DNA]</scope>
    <source>
        <strain evidence="10 11">Phaff 52-87</strain>
    </source>
</reference>
<protein>
    <recommendedName>
        <fullName evidence="3 9">Mitochondrial import inner membrane translocase subunit Tim21</fullName>
    </recommendedName>
</protein>
<dbReference type="Gene3D" id="3.10.450.320">
    <property type="entry name" value="Mitochondrial import inner membrane translocase subunit Tim21"/>
    <property type="match status" value="1"/>
</dbReference>
<comment type="subcellular location">
    <subcellularLocation>
        <location evidence="9">Mitochondrion inner membrane</location>
        <topology evidence="9">Single-pass membrane protein</topology>
    </subcellularLocation>
    <subcellularLocation>
        <location evidence="1">Mitochondrion membrane</location>
        <topology evidence="1">Single-pass membrane protein</topology>
    </subcellularLocation>
</comment>
<evidence type="ECO:0000256" key="5">
    <source>
        <dbReference type="ARBA" id="ARBA00022946"/>
    </source>
</evidence>
<sequence>MRTSAIRMLTRECYARSTGSISHSAVLKLSPCSFSLFRSTGATAWSLSSNAQVRRLFSSMHCAARSSKGVTLASATARSVTGLPSKHRKTHFSLLESPCPSGLVAVFEPCRQSRGYATYTTTSNESSSSGKPSGPPKSSFVQTFARFIARSTSFLFYCAVVGVGLGFTGLAGYYFVTTLLLPSSDIQLQNKAESLISAHPECQAALGSKLSFYGESSSNRWSRNRPVATSRGIDQYGVEHLWMRFYTMGDQKVEGTVQAELLRPKDGYSFDFKYLTVQVGDKRIAVIEDPALVKKQRKASGNGHGIEFMGVRIWPLK</sequence>
<evidence type="ECO:0000256" key="9">
    <source>
        <dbReference type="RuleBase" id="RU367142"/>
    </source>
</evidence>
<keyword evidence="5" id="KW-0809">Transit peptide</keyword>
<evidence type="ECO:0000256" key="2">
    <source>
        <dbReference type="ARBA" id="ARBA00010867"/>
    </source>
</evidence>
<evidence type="ECO:0000256" key="8">
    <source>
        <dbReference type="ARBA" id="ARBA00023136"/>
    </source>
</evidence>
<keyword evidence="6 9" id="KW-1133">Transmembrane helix</keyword>
<dbReference type="InterPro" id="IPR038552">
    <property type="entry name" value="Tim21_IMS_sf"/>
</dbReference>
<comment type="function">
    <text evidence="9">Essential component of the TIM23 complex, a complex that mediates the translocation of transit peptide-containing proteins across the mitochondrial inner membrane.</text>
</comment>
<feature type="transmembrane region" description="Helical" evidence="9">
    <location>
        <begin position="154"/>
        <end position="176"/>
    </location>
</feature>
<keyword evidence="9" id="KW-0811">Translocation</keyword>
<dbReference type="InterPro" id="IPR013261">
    <property type="entry name" value="Tim21"/>
</dbReference>
<name>A0ABR1FF30_9ASCO</name>
<dbReference type="PANTHER" id="PTHR13032">
    <property type="entry name" value="MITOCHONDRIAL IMPORT INNER MEMBRANE TRANSLOCASE SUBUNIT TIM21"/>
    <property type="match status" value="1"/>
</dbReference>
<keyword evidence="9" id="KW-0653">Protein transport</keyword>
<evidence type="ECO:0000256" key="6">
    <source>
        <dbReference type="ARBA" id="ARBA00022989"/>
    </source>
</evidence>
<evidence type="ECO:0000313" key="10">
    <source>
        <dbReference type="EMBL" id="KAK7208454.1"/>
    </source>
</evidence>
<evidence type="ECO:0000256" key="4">
    <source>
        <dbReference type="ARBA" id="ARBA00022692"/>
    </source>
</evidence>
<gene>
    <name evidence="10" type="ORF">BZA70DRAFT_51074</name>
</gene>
<organism evidence="10 11">
    <name type="scientific">Myxozyma melibiosi</name>
    <dbReference type="NCBI Taxonomy" id="54550"/>
    <lineage>
        <taxon>Eukaryota</taxon>
        <taxon>Fungi</taxon>
        <taxon>Dikarya</taxon>
        <taxon>Ascomycota</taxon>
        <taxon>Saccharomycotina</taxon>
        <taxon>Lipomycetes</taxon>
        <taxon>Lipomycetales</taxon>
        <taxon>Lipomycetaceae</taxon>
        <taxon>Myxozyma</taxon>
    </lineage>
</organism>
<dbReference type="RefSeq" id="XP_064771487.1">
    <property type="nucleotide sequence ID" value="XM_064915162.1"/>
</dbReference>
<comment type="caution">
    <text evidence="10">The sequence shown here is derived from an EMBL/GenBank/DDBJ whole genome shotgun (WGS) entry which is preliminary data.</text>
</comment>
<dbReference type="Proteomes" id="UP001498771">
    <property type="component" value="Unassembled WGS sequence"/>
</dbReference>
<keyword evidence="9" id="KW-0999">Mitochondrion inner membrane</keyword>
<keyword evidence="9" id="KW-0813">Transport</keyword>
<accession>A0ABR1FF30</accession>
<keyword evidence="8 9" id="KW-0472">Membrane</keyword>
<evidence type="ECO:0000256" key="7">
    <source>
        <dbReference type="ARBA" id="ARBA00023128"/>
    </source>
</evidence>
<evidence type="ECO:0000313" key="11">
    <source>
        <dbReference type="Proteomes" id="UP001498771"/>
    </source>
</evidence>
<keyword evidence="4 9" id="KW-0812">Transmembrane</keyword>
<keyword evidence="7 9" id="KW-0496">Mitochondrion</keyword>
<comment type="subunit">
    <text evidence="9">Component of the TIM23 complex.</text>
</comment>
<proteinExistence type="inferred from homology"/>